<keyword evidence="2" id="KW-1185">Reference proteome</keyword>
<protein>
    <submittedName>
        <fullName evidence="1">Uncharacterized protein</fullName>
    </submittedName>
</protein>
<proteinExistence type="predicted"/>
<reference evidence="2" key="1">
    <citation type="submission" date="2016-02" db="EMBL/GenBank/DDBJ databases">
        <authorList>
            <person name="Wibberg D."/>
        </authorList>
    </citation>
    <scope>NUCLEOTIDE SEQUENCE [LARGE SCALE GENOMIC DNA]</scope>
</reference>
<gene>
    <name evidence="1" type="ORF">FDG2_3098</name>
</gene>
<organism evidence="1 2">
    <name type="scientific">Candidatus Protofrankia californiensis</name>
    <dbReference type="NCBI Taxonomy" id="1839754"/>
    <lineage>
        <taxon>Bacteria</taxon>
        <taxon>Bacillati</taxon>
        <taxon>Actinomycetota</taxon>
        <taxon>Actinomycetes</taxon>
        <taxon>Frankiales</taxon>
        <taxon>Frankiaceae</taxon>
        <taxon>Protofrankia</taxon>
    </lineage>
</organism>
<dbReference type="EMBL" id="FLUV01001310">
    <property type="protein sequence ID" value="SBW22763.1"/>
    <property type="molecule type" value="Genomic_DNA"/>
</dbReference>
<evidence type="ECO:0000313" key="1">
    <source>
        <dbReference type="EMBL" id="SBW22763.1"/>
    </source>
</evidence>
<dbReference type="Proteomes" id="UP000199013">
    <property type="component" value="Unassembled WGS sequence"/>
</dbReference>
<accession>A0A1C3NYW8</accession>
<dbReference type="AlphaFoldDB" id="A0A1C3NYW8"/>
<evidence type="ECO:0000313" key="2">
    <source>
        <dbReference type="Proteomes" id="UP000199013"/>
    </source>
</evidence>
<name>A0A1C3NYW8_9ACTN</name>
<sequence>MPLAPLVGSDPVFNEAARRSGVNREAGWGQSETRWLPSYVSHVIRTQT</sequence>